<dbReference type="OrthoDB" id="9786516at2"/>
<dbReference type="EMBL" id="FSRL01000001">
    <property type="protein sequence ID" value="SIN89127.1"/>
    <property type="molecule type" value="Genomic_DNA"/>
</dbReference>
<dbReference type="InterPro" id="IPR024455">
    <property type="entry name" value="Phage_capsid"/>
</dbReference>
<name>A0A1N6F1N4_9RHOB</name>
<dbReference type="Pfam" id="PF05065">
    <property type="entry name" value="Phage_capsid"/>
    <property type="match status" value="1"/>
</dbReference>
<feature type="domain" description="Phage capsid-like C-terminal" evidence="3">
    <location>
        <begin position="116"/>
        <end position="398"/>
    </location>
</feature>
<dbReference type="InterPro" id="IPR054612">
    <property type="entry name" value="Phage_capsid-like_C"/>
</dbReference>
<dbReference type="Gene3D" id="3.30.2400.10">
    <property type="entry name" value="Major capsid protein gp5"/>
    <property type="match status" value="1"/>
</dbReference>
<dbReference type="NCBIfam" id="TIGR01554">
    <property type="entry name" value="major_cap_HK97"/>
    <property type="match status" value="1"/>
</dbReference>
<evidence type="ECO:0000259" key="3">
    <source>
        <dbReference type="Pfam" id="PF05065"/>
    </source>
</evidence>
<evidence type="ECO:0000256" key="2">
    <source>
        <dbReference type="SAM" id="MobiDB-lite"/>
    </source>
</evidence>
<feature type="region of interest" description="Disordered" evidence="2">
    <location>
        <begin position="1"/>
        <end position="24"/>
    </location>
</feature>
<gene>
    <name evidence="4" type="ORF">SAMN05444002_1288</name>
</gene>
<sequence length="401" mass="42364">MSTPETGSGGGRSVPETKTQKASPVAEVATALTEFLGEFKSFQDDLHSRVQKQEERLTMLQKKTISAGRPALSAAAEGVAPHAKAFNAYLRNGDDDGLRGLELEGKGLSTAVAGDGGYLVDPQTADTIKTVLSSTASLRAIANVATVEATSFDVLIDRADMGAGWASETGASVETDTPQIERISIPLHELSALPKASQRLLDDSAFDIDGWLADRIAKKFARAEAAAFINGNGSDKPTGILDHTIVAEGSQTWGELGYIATGVDGEIGDADALVDVVYALGAEYRANATFVMNSKTAGTIRKLKDADGRFMWSDGLAAGEPARLLGYPVLIAEDMPDIATGAHAIAFGDFHAGYTIAERPDLRVLRDPFSAKPHVLFYATKRVGGDVSDFEAIKLLKFSAS</sequence>
<keyword evidence="5" id="KW-1185">Reference proteome</keyword>
<dbReference type="Gene3D" id="3.30.2320.10">
    <property type="entry name" value="hypothetical protein PF0899 domain"/>
    <property type="match status" value="1"/>
</dbReference>
<accession>A0A1N6F1N4</accession>
<dbReference type="SUPFAM" id="SSF56563">
    <property type="entry name" value="Major capsid protein gp5"/>
    <property type="match status" value="1"/>
</dbReference>
<reference evidence="5" key="1">
    <citation type="submission" date="2016-11" db="EMBL/GenBank/DDBJ databases">
        <authorList>
            <person name="Varghese N."/>
            <person name="Submissions S."/>
        </authorList>
    </citation>
    <scope>NUCLEOTIDE SEQUENCE [LARGE SCALE GENOMIC DNA]</scope>
    <source>
        <strain evidence="5">DSM 29440</strain>
    </source>
</reference>
<comment type="subcellular location">
    <subcellularLocation>
        <location evidence="1">Virion</location>
    </subcellularLocation>
</comment>
<evidence type="ECO:0000313" key="4">
    <source>
        <dbReference type="EMBL" id="SIN89127.1"/>
    </source>
</evidence>
<evidence type="ECO:0000256" key="1">
    <source>
        <dbReference type="ARBA" id="ARBA00004328"/>
    </source>
</evidence>
<organism evidence="4 5">
    <name type="scientific">Vannielia litorea</name>
    <dbReference type="NCBI Taxonomy" id="1217970"/>
    <lineage>
        <taxon>Bacteria</taxon>
        <taxon>Pseudomonadati</taxon>
        <taxon>Pseudomonadota</taxon>
        <taxon>Alphaproteobacteria</taxon>
        <taxon>Rhodobacterales</taxon>
        <taxon>Paracoccaceae</taxon>
        <taxon>Vannielia</taxon>
    </lineage>
</organism>
<dbReference type="STRING" id="1217970.SAMN05444002_1288"/>
<dbReference type="AlphaFoldDB" id="A0A1N6F1N4"/>
<dbReference type="RefSeq" id="WP_074255375.1">
    <property type="nucleotide sequence ID" value="NZ_FSRL01000001.1"/>
</dbReference>
<dbReference type="Proteomes" id="UP000184932">
    <property type="component" value="Unassembled WGS sequence"/>
</dbReference>
<proteinExistence type="predicted"/>
<evidence type="ECO:0000313" key="5">
    <source>
        <dbReference type="Proteomes" id="UP000184932"/>
    </source>
</evidence>
<protein>
    <submittedName>
        <fullName evidence="4">Phage major capsid protein, HK97 family</fullName>
    </submittedName>
</protein>